<feature type="region of interest" description="Disordered" evidence="1">
    <location>
        <begin position="232"/>
        <end position="255"/>
    </location>
</feature>
<feature type="non-terminal residue" evidence="3">
    <location>
        <position position="1"/>
    </location>
</feature>
<evidence type="ECO:0000313" key="3">
    <source>
        <dbReference type="EMBL" id="GMR37536.1"/>
    </source>
</evidence>
<name>A0AAN5CDI1_9BILA</name>
<dbReference type="Gene3D" id="3.30.900.10">
    <property type="entry name" value="HORMA domain"/>
    <property type="match status" value="1"/>
</dbReference>
<dbReference type="Pfam" id="PF02301">
    <property type="entry name" value="HORMA"/>
    <property type="match status" value="1"/>
</dbReference>
<protein>
    <recommendedName>
        <fullName evidence="2">HORMA domain-containing protein</fullName>
    </recommendedName>
</protein>
<dbReference type="InterPro" id="IPR003511">
    <property type="entry name" value="HORMA_dom"/>
</dbReference>
<feature type="compositionally biased region" description="Basic and acidic residues" evidence="1">
    <location>
        <begin position="313"/>
        <end position="329"/>
    </location>
</feature>
<feature type="compositionally biased region" description="Low complexity" evidence="1">
    <location>
        <begin position="383"/>
        <end position="397"/>
    </location>
</feature>
<reference evidence="4" key="1">
    <citation type="submission" date="2022-10" db="EMBL/GenBank/DDBJ databases">
        <title>Genome assembly of Pristionchus species.</title>
        <authorList>
            <person name="Yoshida K."/>
            <person name="Sommer R.J."/>
        </authorList>
    </citation>
    <scope>NUCLEOTIDE SEQUENCE [LARGE SCALE GENOMIC DNA]</scope>
    <source>
        <strain evidence="4">RS5460</strain>
    </source>
</reference>
<feature type="region of interest" description="Disordered" evidence="1">
    <location>
        <begin position="279"/>
        <end position="358"/>
    </location>
</feature>
<sequence>LVLETAYAHMADVQKRQFKECSSLQQMMLIVFSRILRQRKYYDDSHFFQHQVHGATVFIIDWRNPFVDRTIPKSIIGAGSAADLRYVQTVQMLFVLLRDRPGHFVERYAIYFNDDNILELVSPSRRAPLFPLPDRSWNYDSIRQMSSSVDEICGNLDPLPPPLERVGGLEVRFRIDYNLNCPKHYQAPHFESSRFKTLYFSDLLPTQPLQDLPPPQRVLSSQDNRVRSTLSVQSLFTRRSSAPSAPSGGNNALQITNTDTSYASMAPQSHDDPQLAVIGNDEEEREEIEIVRGEDDGEERRNRSIDGEDEGEDKTKKSIEGEERRKRSIDGGGNVEIKKSRSSSLSSSPSDDPLKKLRRDFNQGDVTLLSTSLEVIHSTIDESFISSRSQQTSSDVKSPSEKNDDQEEVEDDQEKEEDDQEEEEEEDQ</sequence>
<organism evidence="3 4">
    <name type="scientific">Pristionchus mayeri</name>
    <dbReference type="NCBI Taxonomy" id="1317129"/>
    <lineage>
        <taxon>Eukaryota</taxon>
        <taxon>Metazoa</taxon>
        <taxon>Ecdysozoa</taxon>
        <taxon>Nematoda</taxon>
        <taxon>Chromadorea</taxon>
        <taxon>Rhabditida</taxon>
        <taxon>Rhabditina</taxon>
        <taxon>Diplogasteromorpha</taxon>
        <taxon>Diplogasteroidea</taxon>
        <taxon>Neodiplogasteridae</taxon>
        <taxon>Pristionchus</taxon>
    </lineage>
</organism>
<dbReference type="EMBL" id="BTRK01000002">
    <property type="protein sequence ID" value="GMR37536.1"/>
    <property type="molecule type" value="Genomic_DNA"/>
</dbReference>
<evidence type="ECO:0000259" key="2">
    <source>
        <dbReference type="Pfam" id="PF02301"/>
    </source>
</evidence>
<feature type="domain" description="HORMA" evidence="2">
    <location>
        <begin position="24"/>
        <end position="197"/>
    </location>
</feature>
<dbReference type="InterPro" id="IPR036570">
    <property type="entry name" value="HORMA_dom_sf"/>
</dbReference>
<feature type="region of interest" description="Disordered" evidence="1">
    <location>
        <begin position="381"/>
        <end position="428"/>
    </location>
</feature>
<feature type="compositionally biased region" description="Low complexity" evidence="1">
    <location>
        <begin position="342"/>
        <end position="351"/>
    </location>
</feature>
<dbReference type="Proteomes" id="UP001328107">
    <property type="component" value="Unassembled WGS sequence"/>
</dbReference>
<feature type="compositionally biased region" description="Acidic residues" evidence="1">
    <location>
        <begin position="404"/>
        <end position="428"/>
    </location>
</feature>
<accession>A0AAN5CDI1</accession>
<gene>
    <name evidence="3" type="ORF">PMAYCL1PPCAC_07731</name>
</gene>
<feature type="compositionally biased region" description="Basic and acidic residues" evidence="1">
    <location>
        <begin position="288"/>
        <end position="306"/>
    </location>
</feature>
<comment type="caution">
    <text evidence="3">The sequence shown here is derived from an EMBL/GenBank/DDBJ whole genome shotgun (WGS) entry which is preliminary data.</text>
</comment>
<feature type="non-terminal residue" evidence="3">
    <location>
        <position position="428"/>
    </location>
</feature>
<keyword evidence="4" id="KW-1185">Reference proteome</keyword>
<evidence type="ECO:0000256" key="1">
    <source>
        <dbReference type="SAM" id="MobiDB-lite"/>
    </source>
</evidence>
<proteinExistence type="predicted"/>
<evidence type="ECO:0000313" key="4">
    <source>
        <dbReference type="Proteomes" id="UP001328107"/>
    </source>
</evidence>
<dbReference type="AlphaFoldDB" id="A0AAN5CDI1"/>